<protein>
    <recommendedName>
        <fullName evidence="3 11">FAD:protein FMN transferase</fullName>
        <ecNumber evidence="2 11">2.7.1.180</ecNumber>
    </recommendedName>
    <alternativeName>
        <fullName evidence="9 11">Flavin transferase</fullName>
    </alternativeName>
</protein>
<evidence type="ECO:0000256" key="5">
    <source>
        <dbReference type="ARBA" id="ARBA00022679"/>
    </source>
</evidence>
<accession>A0ABW3RSJ1</accession>
<keyword evidence="6 11" id="KW-0479">Metal-binding</keyword>
<name>A0ABW3RSJ1_9BACL</name>
<comment type="cofactor">
    <cofactor evidence="1">
        <name>Mg(2+)</name>
        <dbReference type="ChEBI" id="CHEBI:18420"/>
    </cofactor>
</comment>
<organism evidence="12 13">
    <name type="scientific">Paenibacillus puldeungensis</name>
    <dbReference type="NCBI Taxonomy" id="696536"/>
    <lineage>
        <taxon>Bacteria</taxon>
        <taxon>Bacillati</taxon>
        <taxon>Bacillota</taxon>
        <taxon>Bacilli</taxon>
        <taxon>Bacillales</taxon>
        <taxon>Paenibacillaceae</taxon>
        <taxon>Paenibacillus</taxon>
    </lineage>
</organism>
<evidence type="ECO:0000313" key="13">
    <source>
        <dbReference type="Proteomes" id="UP001597262"/>
    </source>
</evidence>
<keyword evidence="13" id="KW-1185">Reference proteome</keyword>
<comment type="catalytic activity">
    <reaction evidence="10 11">
        <text>L-threonyl-[protein] + FAD = FMN-L-threonyl-[protein] + AMP + H(+)</text>
        <dbReference type="Rhea" id="RHEA:36847"/>
        <dbReference type="Rhea" id="RHEA-COMP:11060"/>
        <dbReference type="Rhea" id="RHEA-COMP:11061"/>
        <dbReference type="ChEBI" id="CHEBI:15378"/>
        <dbReference type="ChEBI" id="CHEBI:30013"/>
        <dbReference type="ChEBI" id="CHEBI:57692"/>
        <dbReference type="ChEBI" id="CHEBI:74257"/>
        <dbReference type="ChEBI" id="CHEBI:456215"/>
        <dbReference type="EC" id="2.7.1.180"/>
    </reaction>
</comment>
<dbReference type="RefSeq" id="WP_379316820.1">
    <property type="nucleotide sequence ID" value="NZ_JBHTLM010000002.1"/>
</dbReference>
<evidence type="ECO:0000256" key="7">
    <source>
        <dbReference type="ARBA" id="ARBA00022827"/>
    </source>
</evidence>
<evidence type="ECO:0000256" key="9">
    <source>
        <dbReference type="ARBA" id="ARBA00031306"/>
    </source>
</evidence>
<evidence type="ECO:0000256" key="4">
    <source>
        <dbReference type="ARBA" id="ARBA00022630"/>
    </source>
</evidence>
<keyword evidence="8 11" id="KW-0460">Magnesium</keyword>
<gene>
    <name evidence="12" type="ORF">ACFQ3W_03950</name>
</gene>
<evidence type="ECO:0000256" key="11">
    <source>
        <dbReference type="PIRNR" id="PIRNR006268"/>
    </source>
</evidence>
<dbReference type="EMBL" id="JBHTLM010000002">
    <property type="protein sequence ID" value="MFD1175453.1"/>
    <property type="molecule type" value="Genomic_DNA"/>
</dbReference>
<dbReference type="PANTHER" id="PTHR30040">
    <property type="entry name" value="THIAMINE BIOSYNTHESIS LIPOPROTEIN APBE"/>
    <property type="match status" value="1"/>
</dbReference>
<evidence type="ECO:0000256" key="2">
    <source>
        <dbReference type="ARBA" id="ARBA00011955"/>
    </source>
</evidence>
<evidence type="ECO:0000313" key="12">
    <source>
        <dbReference type="EMBL" id="MFD1175453.1"/>
    </source>
</evidence>
<dbReference type="Gene3D" id="3.10.520.10">
    <property type="entry name" value="ApbE-like domains"/>
    <property type="match status" value="1"/>
</dbReference>
<evidence type="ECO:0000256" key="3">
    <source>
        <dbReference type="ARBA" id="ARBA00016337"/>
    </source>
</evidence>
<comment type="similarity">
    <text evidence="11">Belongs to the ApbE family.</text>
</comment>
<dbReference type="Proteomes" id="UP001597262">
    <property type="component" value="Unassembled WGS sequence"/>
</dbReference>
<sequence>MRRTKLYMDTVVDIQVIPGSIASLEEVEAAMNRAFAAFQKVEQACSRFNPDSELMQAIQTIGTPVPISPELFEPLKFAWEVAKGTDGAFDPTVGRKLEMHGFSRDYLTGWEMDTRSADASATYRDVVLDARGRTLLLNKPLVIDLGAVAKGFAIDLAARELQCFSGFLINAGGDLYAGGLNETGEPWEIGIQHPGQPDEVVDILQLTNAAICTSGSYERPSERTPGIHHLIDPRTGVSPKEWLSCSVIAPFAMMADACSTTAYILGAARGIEFLKEMELQGMIITSNFEIKRIGGI</sequence>
<dbReference type="GO" id="GO:0016740">
    <property type="term" value="F:transferase activity"/>
    <property type="evidence" value="ECO:0007669"/>
    <property type="project" value="UniProtKB-KW"/>
</dbReference>
<dbReference type="InterPro" id="IPR003374">
    <property type="entry name" value="ApbE-like_sf"/>
</dbReference>
<dbReference type="Pfam" id="PF02424">
    <property type="entry name" value="ApbE"/>
    <property type="match status" value="1"/>
</dbReference>
<evidence type="ECO:0000256" key="1">
    <source>
        <dbReference type="ARBA" id="ARBA00001946"/>
    </source>
</evidence>
<dbReference type="EC" id="2.7.1.180" evidence="2 11"/>
<dbReference type="SUPFAM" id="SSF143631">
    <property type="entry name" value="ApbE-like"/>
    <property type="match status" value="1"/>
</dbReference>
<reference evidence="13" key="1">
    <citation type="journal article" date="2019" name="Int. J. Syst. Evol. Microbiol.">
        <title>The Global Catalogue of Microorganisms (GCM) 10K type strain sequencing project: providing services to taxonomists for standard genome sequencing and annotation.</title>
        <authorList>
            <consortium name="The Broad Institute Genomics Platform"/>
            <consortium name="The Broad Institute Genome Sequencing Center for Infectious Disease"/>
            <person name="Wu L."/>
            <person name="Ma J."/>
        </authorList>
    </citation>
    <scope>NUCLEOTIDE SEQUENCE [LARGE SCALE GENOMIC DNA]</scope>
    <source>
        <strain evidence="13">CCUG 59189</strain>
    </source>
</reference>
<dbReference type="PIRSF" id="PIRSF006268">
    <property type="entry name" value="ApbE"/>
    <property type="match status" value="1"/>
</dbReference>
<dbReference type="InterPro" id="IPR024932">
    <property type="entry name" value="ApbE"/>
</dbReference>
<keyword evidence="5 11" id="KW-0808">Transferase</keyword>
<comment type="caution">
    <text evidence="12">The sequence shown here is derived from an EMBL/GenBank/DDBJ whole genome shotgun (WGS) entry which is preliminary data.</text>
</comment>
<evidence type="ECO:0000256" key="6">
    <source>
        <dbReference type="ARBA" id="ARBA00022723"/>
    </source>
</evidence>
<evidence type="ECO:0000256" key="10">
    <source>
        <dbReference type="ARBA" id="ARBA00048540"/>
    </source>
</evidence>
<proteinExistence type="inferred from homology"/>
<keyword evidence="7 11" id="KW-0274">FAD</keyword>
<keyword evidence="4 11" id="KW-0285">Flavoprotein</keyword>
<dbReference type="PANTHER" id="PTHR30040:SF2">
    <property type="entry name" value="FAD:PROTEIN FMN TRANSFERASE"/>
    <property type="match status" value="1"/>
</dbReference>
<evidence type="ECO:0000256" key="8">
    <source>
        <dbReference type="ARBA" id="ARBA00022842"/>
    </source>
</evidence>